<dbReference type="PANTHER" id="PTHR24113:SF12">
    <property type="entry name" value="RAN GTPASE-ACTIVATING PROTEIN 1"/>
    <property type="match status" value="1"/>
</dbReference>
<dbReference type="GO" id="GO:0048471">
    <property type="term" value="C:perinuclear region of cytoplasm"/>
    <property type="evidence" value="ECO:0007669"/>
    <property type="project" value="TreeGrafter"/>
</dbReference>
<keyword evidence="1" id="KW-0343">GTPase activation</keyword>
<keyword evidence="4" id="KW-0175">Coiled coil</keyword>
<keyword evidence="2" id="KW-0433">Leucine-rich repeat</keyword>
<dbReference type="GO" id="GO:0005096">
    <property type="term" value="F:GTPase activator activity"/>
    <property type="evidence" value="ECO:0007669"/>
    <property type="project" value="UniProtKB-KW"/>
</dbReference>
<dbReference type="OrthoDB" id="120976at2759"/>
<protein>
    <submittedName>
        <fullName evidence="6">Uncharacterized protein</fullName>
    </submittedName>
</protein>
<dbReference type="AlphaFoldDB" id="K0TIN6"/>
<keyword evidence="7" id="KW-1185">Reference proteome</keyword>
<feature type="coiled-coil region" evidence="4">
    <location>
        <begin position="417"/>
        <end position="476"/>
    </location>
</feature>
<dbReference type="GO" id="GO:0005634">
    <property type="term" value="C:nucleus"/>
    <property type="evidence" value="ECO:0007669"/>
    <property type="project" value="TreeGrafter"/>
</dbReference>
<dbReference type="eggNOG" id="KOG4308">
    <property type="taxonomic scope" value="Eukaryota"/>
</dbReference>
<dbReference type="PANTHER" id="PTHR24113">
    <property type="entry name" value="RAN GTPASE-ACTIVATING PROTEIN 1"/>
    <property type="match status" value="1"/>
</dbReference>
<dbReference type="GO" id="GO:0005829">
    <property type="term" value="C:cytosol"/>
    <property type="evidence" value="ECO:0007669"/>
    <property type="project" value="TreeGrafter"/>
</dbReference>
<evidence type="ECO:0000256" key="2">
    <source>
        <dbReference type="ARBA" id="ARBA00022614"/>
    </source>
</evidence>
<dbReference type="Pfam" id="PF13516">
    <property type="entry name" value="LRR_6"/>
    <property type="match status" value="1"/>
</dbReference>
<feature type="compositionally biased region" description="Basic and acidic residues" evidence="5">
    <location>
        <begin position="352"/>
        <end position="365"/>
    </location>
</feature>
<evidence type="ECO:0000256" key="4">
    <source>
        <dbReference type="SAM" id="Coils"/>
    </source>
</evidence>
<evidence type="ECO:0000256" key="5">
    <source>
        <dbReference type="SAM" id="MobiDB-lite"/>
    </source>
</evidence>
<gene>
    <name evidence="6" type="ORF">THAOC_04719</name>
</gene>
<dbReference type="GO" id="GO:0031267">
    <property type="term" value="F:small GTPase binding"/>
    <property type="evidence" value="ECO:0007669"/>
    <property type="project" value="TreeGrafter"/>
</dbReference>
<evidence type="ECO:0000313" key="7">
    <source>
        <dbReference type="Proteomes" id="UP000266841"/>
    </source>
</evidence>
<accession>K0TIN6</accession>
<dbReference type="Gene3D" id="3.80.10.10">
    <property type="entry name" value="Ribonuclease Inhibitor"/>
    <property type="match status" value="1"/>
</dbReference>
<name>K0TIN6_THAOC</name>
<keyword evidence="3" id="KW-0677">Repeat</keyword>
<dbReference type="InterPro" id="IPR001611">
    <property type="entry name" value="Leu-rich_rpt"/>
</dbReference>
<organism evidence="6 7">
    <name type="scientific">Thalassiosira oceanica</name>
    <name type="common">Marine diatom</name>
    <dbReference type="NCBI Taxonomy" id="159749"/>
    <lineage>
        <taxon>Eukaryota</taxon>
        <taxon>Sar</taxon>
        <taxon>Stramenopiles</taxon>
        <taxon>Ochrophyta</taxon>
        <taxon>Bacillariophyta</taxon>
        <taxon>Coscinodiscophyceae</taxon>
        <taxon>Thalassiosirophycidae</taxon>
        <taxon>Thalassiosirales</taxon>
        <taxon>Thalassiosiraceae</taxon>
        <taxon>Thalassiosira</taxon>
    </lineage>
</organism>
<evidence type="ECO:0000256" key="1">
    <source>
        <dbReference type="ARBA" id="ARBA00022468"/>
    </source>
</evidence>
<proteinExistence type="predicted"/>
<dbReference type="SUPFAM" id="SSF52047">
    <property type="entry name" value="RNI-like"/>
    <property type="match status" value="1"/>
</dbReference>
<dbReference type="GO" id="GO:0006913">
    <property type="term" value="P:nucleocytoplasmic transport"/>
    <property type="evidence" value="ECO:0007669"/>
    <property type="project" value="TreeGrafter"/>
</dbReference>
<feature type="region of interest" description="Disordered" evidence="5">
    <location>
        <begin position="352"/>
        <end position="412"/>
    </location>
</feature>
<dbReference type="InterPro" id="IPR027038">
    <property type="entry name" value="RanGap"/>
</dbReference>
<evidence type="ECO:0000313" key="6">
    <source>
        <dbReference type="EMBL" id="EJK73646.1"/>
    </source>
</evidence>
<dbReference type="InterPro" id="IPR032675">
    <property type="entry name" value="LRR_dom_sf"/>
</dbReference>
<evidence type="ECO:0000256" key="3">
    <source>
        <dbReference type="ARBA" id="ARBA00022737"/>
    </source>
</evidence>
<comment type="caution">
    <text evidence="6">The sequence shown here is derived from an EMBL/GenBank/DDBJ whole genome shotgun (WGS) entry which is preliminary data.</text>
</comment>
<reference evidence="6 7" key="1">
    <citation type="journal article" date="2012" name="Genome Biol.">
        <title>Genome and low-iron response of an oceanic diatom adapted to chronic iron limitation.</title>
        <authorList>
            <person name="Lommer M."/>
            <person name="Specht M."/>
            <person name="Roy A.S."/>
            <person name="Kraemer L."/>
            <person name="Andreson R."/>
            <person name="Gutowska M.A."/>
            <person name="Wolf J."/>
            <person name="Bergner S.V."/>
            <person name="Schilhabel M.B."/>
            <person name="Klostermeier U.C."/>
            <person name="Beiko R.G."/>
            <person name="Rosenstiel P."/>
            <person name="Hippler M."/>
            <person name="Laroche J."/>
        </authorList>
    </citation>
    <scope>NUCLEOTIDE SEQUENCE [LARGE SCALE GENOMIC DNA]</scope>
    <source>
        <strain evidence="6 7">CCMP1005</strain>
    </source>
</reference>
<dbReference type="EMBL" id="AGNL01004329">
    <property type="protein sequence ID" value="EJK73646.1"/>
    <property type="molecule type" value="Genomic_DNA"/>
</dbReference>
<dbReference type="SMART" id="SM00368">
    <property type="entry name" value="LRR_RI"/>
    <property type="match status" value="2"/>
</dbReference>
<feature type="region of interest" description="Disordered" evidence="5">
    <location>
        <begin position="191"/>
        <end position="211"/>
    </location>
</feature>
<dbReference type="Proteomes" id="UP000266841">
    <property type="component" value="Unassembled WGS sequence"/>
</dbReference>
<sequence>MNRPRPFVKATSAAYSRSHDRARARLLLAVRLGLLLLRGTFSRGRLLKPGILVLAPLTILRAPPPQQPARRTRRSDRKRVPPRFLVSRRAAVRSPSQTHRALPARRTHRRGPLCLGLGIAPGRDASPTEHTYDGGISEPRHSSRVAAFCWSNGQRHAGIRSPGFPCAVPRRSAASATLGLLSLAPGQDGESARVFPKGAPTWSRTQGTLSGGRLAAPSRRAVLERCPLSCRAGDHLCRGGRPLNALRDPPRTLRSTHVDAGPVFALESRELLLVCTTSSESPQCSPRWASPRKSLLAPLSKSLAAADHARHNPRLTLTSTCSVLLLAVFISTLTALTFGDFGAQKSLTSHYANEKARRADGERSRQSQSSQAQEERTDVSPSPRQPMSAEYARKRQRGGGDGLAAAINPAKTSATSSVDLESMLKQALARIDSLERQHEEMKTSVGREAKAMRGNIRRLKEKNKAIQALAERQTNALRDDIEAVKSENMALKWSLNRLTCKVQEGWEYPVAIQPDEYWQDKGYNDVAIEYLKEGFFKEVKIAVSKLEHGVCDHVALSYARNHDEGLMPHWNALFQSFDHINPYGEGVRLCLQHIELNEAIMRQICHHIRHRNISQISFSNNGFTNMRGAIIEMENALQSPKLKSLDWYRNPIGSMEDMTLFTRVLAQSNSVEELTFRWNSNENTQALLSGVDFSGYKVLNLGGNNLQTNGRTDISDLIAANPPLEELYLYRNRLNDDDAVLIAQSLGGNTNLRRLYVEDNNIQERGMRALYEAVNDTSTLNALSDSNHSCMVEGLSDDFNLDLINWDHVSNGLRRNRMIKIHKLMVERYIGGGNVPHLNTEVSGGDTVLLAPFVMESVVRRNDAFPKKYKGFECSLGLLYELVKDWKMAELFSFR</sequence>